<protein>
    <submittedName>
        <fullName evidence="3">Putative phosphate transport regulator</fullName>
    </submittedName>
</protein>
<feature type="coiled-coil region" evidence="2">
    <location>
        <begin position="45"/>
        <end position="72"/>
    </location>
</feature>
<comment type="similarity">
    <text evidence="1">Belongs to the UPF0111 family.</text>
</comment>
<dbReference type="eggNOG" id="COG1392">
    <property type="taxonomic scope" value="Bacteria"/>
</dbReference>
<dbReference type="SUPFAM" id="SSF109755">
    <property type="entry name" value="PhoU-like"/>
    <property type="match status" value="1"/>
</dbReference>
<dbReference type="KEGG" id="tta:Theth_0757"/>
<evidence type="ECO:0000256" key="2">
    <source>
        <dbReference type="SAM" id="Coils"/>
    </source>
</evidence>
<dbReference type="Pfam" id="PF01865">
    <property type="entry name" value="PhoU_div"/>
    <property type="match status" value="1"/>
</dbReference>
<evidence type="ECO:0000256" key="1">
    <source>
        <dbReference type="ARBA" id="ARBA00008591"/>
    </source>
</evidence>
<reference evidence="3 4" key="1">
    <citation type="submission" date="2010-11" db="EMBL/GenBank/DDBJ databases">
        <title>The complete genome of Thermotoga thermarum DSM 5069.</title>
        <authorList>
            <consortium name="US DOE Joint Genome Institute (JGI-PGF)"/>
            <person name="Lucas S."/>
            <person name="Copeland A."/>
            <person name="Lapidus A."/>
            <person name="Bruce D."/>
            <person name="Goodwin L."/>
            <person name="Pitluck S."/>
            <person name="Kyrpides N."/>
            <person name="Mavromatis K."/>
            <person name="Ivanova N."/>
            <person name="Zeytun A."/>
            <person name="Brettin T."/>
            <person name="Detter J.C."/>
            <person name="Tapia R."/>
            <person name="Han C."/>
            <person name="Land M."/>
            <person name="Hauser L."/>
            <person name="Markowitz V."/>
            <person name="Cheng J.-F."/>
            <person name="Hugenholtz P."/>
            <person name="Woyke T."/>
            <person name="Wu D."/>
            <person name="Spring S."/>
            <person name="Schroeder M."/>
            <person name="Brambilla E."/>
            <person name="Klenk H.-P."/>
            <person name="Eisen J.A."/>
        </authorList>
    </citation>
    <scope>NUCLEOTIDE SEQUENCE [LARGE SCALE GENOMIC DNA]</scope>
    <source>
        <strain evidence="3 4">DSM 5069</strain>
    </source>
</reference>
<gene>
    <name evidence="3" type="ORF">Theth_0757</name>
</gene>
<dbReference type="AlphaFoldDB" id="F7YY32"/>
<dbReference type="Gene3D" id="1.20.58.220">
    <property type="entry name" value="Phosphate transport system protein phou homolog 2, domain 2"/>
    <property type="match status" value="1"/>
</dbReference>
<keyword evidence="2" id="KW-0175">Coiled coil</keyword>
<dbReference type="InterPro" id="IPR002727">
    <property type="entry name" value="DUF47"/>
</dbReference>
<dbReference type="Proteomes" id="UP000006804">
    <property type="component" value="Chromosome"/>
</dbReference>
<dbReference type="EMBL" id="CP002351">
    <property type="protein sequence ID" value="AEH50842.1"/>
    <property type="molecule type" value="Genomic_DNA"/>
</dbReference>
<dbReference type="InterPro" id="IPR018445">
    <property type="entry name" value="Put_Phosphate_transp_reg"/>
</dbReference>
<organism evidence="3 4">
    <name type="scientific">Pseudothermotoga thermarum DSM 5069</name>
    <dbReference type="NCBI Taxonomy" id="688269"/>
    <lineage>
        <taxon>Bacteria</taxon>
        <taxon>Thermotogati</taxon>
        <taxon>Thermotogota</taxon>
        <taxon>Thermotogae</taxon>
        <taxon>Thermotogales</taxon>
        <taxon>Thermotogaceae</taxon>
        <taxon>Pseudothermotoga</taxon>
    </lineage>
</organism>
<dbReference type="STRING" id="688269.Theth_0757"/>
<name>F7YY32_9THEM</name>
<dbReference type="PATRIC" id="fig|688269.3.peg.781"/>
<dbReference type="OrthoDB" id="44671at2"/>
<dbReference type="PANTHER" id="PTHR36536">
    <property type="entry name" value="UPF0111 PROTEIN HI_1603"/>
    <property type="match status" value="1"/>
</dbReference>
<proteinExistence type="inferred from homology"/>
<accession>F7YY32</accession>
<evidence type="ECO:0000313" key="4">
    <source>
        <dbReference type="Proteomes" id="UP000006804"/>
    </source>
</evidence>
<dbReference type="PANTHER" id="PTHR36536:SF3">
    <property type="entry name" value="UPF0111 PROTEIN HI_1603"/>
    <property type="match status" value="1"/>
</dbReference>
<dbReference type="RefSeq" id="WP_013932064.1">
    <property type="nucleotide sequence ID" value="NC_015707.1"/>
</dbReference>
<evidence type="ECO:0000313" key="3">
    <source>
        <dbReference type="EMBL" id="AEH50842.1"/>
    </source>
</evidence>
<keyword evidence="4" id="KW-1185">Reference proteome</keyword>
<dbReference type="InterPro" id="IPR038078">
    <property type="entry name" value="PhoU-like_sf"/>
</dbReference>
<dbReference type="HOGENOM" id="CLU_104916_0_0_0"/>
<sequence>MTRFLGKMLPKHPPLKLLYEHALLTSEAAGYIPQATKDHFDGKDVSQISLKVDELEDKADELKILIREEYSKLKFVYFDKTEMLIIVHELDATMDSIDDYLKLLTINKVEKPLSEEMIKLFLELAEETTESVKNMVKAVEELLNFVELSFSKSVASHENMIVSKVESEESQTDKLSLEIGKKLFSSKNEIHPIDWFYIEKLVRLLTRIADHSENVAERIRMITHF</sequence>